<evidence type="ECO:0000259" key="1">
    <source>
        <dbReference type="PROSITE" id="PS50851"/>
    </source>
</evidence>
<feature type="domain" description="CheW-like" evidence="1">
    <location>
        <begin position="26"/>
        <end position="172"/>
    </location>
</feature>
<dbReference type="Pfam" id="PF01584">
    <property type="entry name" value="CheW"/>
    <property type="match status" value="1"/>
</dbReference>
<dbReference type="InterPro" id="IPR002545">
    <property type="entry name" value="CheW-lke_dom"/>
</dbReference>
<proteinExistence type="predicted"/>
<organism evidence="2">
    <name type="scientific">mine drainage metagenome</name>
    <dbReference type="NCBI Taxonomy" id="410659"/>
    <lineage>
        <taxon>unclassified sequences</taxon>
        <taxon>metagenomes</taxon>
        <taxon>ecological metagenomes</taxon>
    </lineage>
</organism>
<dbReference type="InterPro" id="IPR036061">
    <property type="entry name" value="CheW-like_dom_sf"/>
</dbReference>
<dbReference type="PROSITE" id="PS50851">
    <property type="entry name" value="CHEW"/>
    <property type="match status" value="1"/>
</dbReference>
<evidence type="ECO:0000313" key="2">
    <source>
        <dbReference type="EMBL" id="CBH95676.1"/>
    </source>
</evidence>
<dbReference type="AlphaFoldDB" id="E6PL75"/>
<gene>
    <name evidence="2" type="ORF">CARN2_1940</name>
</gene>
<sequence>MARSSLIEFQSQLASRLQAAQLTQSESRWLAVVAGQQRILLPLSQAGEISAYEPPMLLPHAQAWFAGLVNLRGVLCGVVDLAAFLGARLASSPRSNAQSRYIQFTPQLEINAVLLVDQLAGLRTPGQFVMDEHSPAATEPWLGPGLLDASGLTWRELNLALLADDTRFLAVV</sequence>
<name>E6PL75_9ZZZZ</name>
<dbReference type="SMART" id="SM00260">
    <property type="entry name" value="CheW"/>
    <property type="match status" value="1"/>
</dbReference>
<dbReference type="EMBL" id="CABM01000008">
    <property type="protein sequence ID" value="CBH95676.1"/>
    <property type="molecule type" value="Genomic_DNA"/>
</dbReference>
<protein>
    <recommendedName>
        <fullName evidence="1">CheW-like domain-containing protein</fullName>
    </recommendedName>
</protein>
<accession>E6PL75</accession>
<dbReference type="Gene3D" id="2.40.50.180">
    <property type="entry name" value="CheA-289, Domain 4"/>
    <property type="match status" value="1"/>
</dbReference>
<comment type="caution">
    <text evidence="2">The sequence shown here is derived from an EMBL/GenBank/DDBJ whole genome shotgun (WGS) entry which is preliminary data.</text>
</comment>
<dbReference type="GO" id="GO:0007165">
    <property type="term" value="P:signal transduction"/>
    <property type="evidence" value="ECO:0007669"/>
    <property type="project" value="InterPro"/>
</dbReference>
<dbReference type="SUPFAM" id="SSF50341">
    <property type="entry name" value="CheW-like"/>
    <property type="match status" value="1"/>
</dbReference>
<reference evidence="2" key="1">
    <citation type="submission" date="2009-10" db="EMBL/GenBank/DDBJ databases">
        <title>Diversity of trophic interactions inside an arsenic-rich microbial ecosystem.</title>
        <authorList>
            <person name="Bertin P.N."/>
            <person name="Heinrich-Salmeron A."/>
            <person name="Pelletier E."/>
            <person name="Goulhen-Chollet F."/>
            <person name="Arsene-Ploetze F."/>
            <person name="Gallien S."/>
            <person name="Calteau A."/>
            <person name="Vallenet D."/>
            <person name="Casiot C."/>
            <person name="Chane-Woon-Ming B."/>
            <person name="Giloteaux L."/>
            <person name="Barakat M."/>
            <person name="Bonnefoy V."/>
            <person name="Bruneel O."/>
            <person name="Chandler M."/>
            <person name="Cleiss J."/>
            <person name="Duran R."/>
            <person name="Elbaz-Poulichet F."/>
            <person name="Fonknechten N."/>
            <person name="Lauga B."/>
            <person name="Mornico D."/>
            <person name="Ortet P."/>
            <person name="Schaeffer C."/>
            <person name="Siguier P."/>
            <person name="Alexander Thil Smith A."/>
            <person name="Van Dorsselaer A."/>
            <person name="Weissenbach J."/>
            <person name="Medigue C."/>
            <person name="Le Paslier D."/>
        </authorList>
    </citation>
    <scope>NUCLEOTIDE SEQUENCE</scope>
</reference>
<dbReference type="GO" id="GO:0006935">
    <property type="term" value="P:chemotaxis"/>
    <property type="evidence" value="ECO:0007669"/>
    <property type="project" value="InterPro"/>
</dbReference>